<name>A0A7G9FPU2_9FIRM</name>
<organism evidence="1 2">
    <name type="scientific">Wujia chipingensis</name>
    <dbReference type="NCBI Taxonomy" id="2763670"/>
    <lineage>
        <taxon>Bacteria</taxon>
        <taxon>Bacillati</taxon>
        <taxon>Bacillota</taxon>
        <taxon>Clostridia</taxon>
        <taxon>Lachnospirales</taxon>
        <taxon>Lachnospiraceae</taxon>
        <taxon>Wujia</taxon>
    </lineage>
</organism>
<dbReference type="AlphaFoldDB" id="A0A7G9FPU2"/>
<dbReference type="EMBL" id="CP060632">
    <property type="protein sequence ID" value="QNM00574.1"/>
    <property type="molecule type" value="Genomic_DNA"/>
</dbReference>
<dbReference type="Proteomes" id="UP000515819">
    <property type="component" value="Chromosome"/>
</dbReference>
<proteinExistence type="predicted"/>
<sequence>MGIATNDLNKNDILNIGKIPESQLNAYIQEIQSIKQANYGNFESLQIQEYANALSDLDSTQTALLLKTQGLTNAQIQQTLAAQGASTAAQYQTMVEAGLLESSTMVCSLLPEKESNGYIRRFLVKLRNTLYVSEITDSTLHQLILSLSSHITIYTHTFYNTYSYQYHYLPNQTIQ</sequence>
<accession>A0A7G9FPU2</accession>
<evidence type="ECO:0000313" key="1">
    <source>
        <dbReference type="EMBL" id="QNM00574.1"/>
    </source>
</evidence>
<dbReference type="KEGG" id="wcp:H9Q76_04630"/>
<keyword evidence="2" id="KW-1185">Reference proteome</keyword>
<gene>
    <name evidence="1" type="ORF">H9Q76_04630</name>
</gene>
<protein>
    <submittedName>
        <fullName evidence="1">Uncharacterized protein</fullName>
    </submittedName>
</protein>
<dbReference type="RefSeq" id="WP_249321731.1">
    <property type="nucleotide sequence ID" value="NZ_CP060632.1"/>
</dbReference>
<evidence type="ECO:0000313" key="2">
    <source>
        <dbReference type="Proteomes" id="UP000515819"/>
    </source>
</evidence>
<reference evidence="1 2" key="1">
    <citation type="submission" date="2020-08" db="EMBL/GenBank/DDBJ databases">
        <authorList>
            <person name="Liu C."/>
            <person name="Sun Q."/>
        </authorList>
    </citation>
    <scope>NUCLEOTIDE SEQUENCE [LARGE SCALE GENOMIC DNA]</scope>
    <source>
        <strain evidence="1 2">NSJ-4</strain>
    </source>
</reference>